<evidence type="ECO:0000313" key="1">
    <source>
        <dbReference type="EMBL" id="DAD45301.1"/>
    </source>
</evidence>
<name>A0A822ZP40_NELNU</name>
<dbReference type="AlphaFoldDB" id="A0A822ZP40"/>
<keyword evidence="2" id="KW-1185">Reference proteome</keyword>
<protein>
    <submittedName>
        <fullName evidence="1">Uncharacterized protein</fullName>
    </submittedName>
</protein>
<sequence length="53" mass="6335">MPIYNRNRVQSFKRKLLDDCSHTIINKTTSMAYLMYTNVFWVWSPSTSLMAHH</sequence>
<dbReference type="Proteomes" id="UP000607653">
    <property type="component" value="Unassembled WGS sequence"/>
</dbReference>
<comment type="caution">
    <text evidence="1">The sequence shown here is derived from an EMBL/GenBank/DDBJ whole genome shotgun (WGS) entry which is preliminary data.</text>
</comment>
<dbReference type="EMBL" id="DUZY01000007">
    <property type="protein sequence ID" value="DAD45301.1"/>
    <property type="molecule type" value="Genomic_DNA"/>
</dbReference>
<evidence type="ECO:0000313" key="2">
    <source>
        <dbReference type="Proteomes" id="UP000607653"/>
    </source>
</evidence>
<reference evidence="1 2" key="1">
    <citation type="journal article" date="2020" name="Mol. Biol. Evol.">
        <title>Distinct Expression and Methylation Patterns for Genes with Different Fates following a Single Whole-Genome Duplication in Flowering Plants.</title>
        <authorList>
            <person name="Shi T."/>
            <person name="Rahmani R.S."/>
            <person name="Gugger P.F."/>
            <person name="Wang M."/>
            <person name="Li H."/>
            <person name="Zhang Y."/>
            <person name="Li Z."/>
            <person name="Wang Q."/>
            <person name="Van de Peer Y."/>
            <person name="Marchal K."/>
            <person name="Chen J."/>
        </authorList>
    </citation>
    <scope>NUCLEOTIDE SEQUENCE [LARGE SCALE GENOMIC DNA]</scope>
    <source>
        <tissue evidence="1">Leaf</tissue>
    </source>
</reference>
<accession>A0A822ZP40</accession>
<gene>
    <name evidence="1" type="ORF">HUJ06_003531</name>
</gene>
<proteinExistence type="predicted"/>
<organism evidence="1 2">
    <name type="scientific">Nelumbo nucifera</name>
    <name type="common">Sacred lotus</name>
    <dbReference type="NCBI Taxonomy" id="4432"/>
    <lineage>
        <taxon>Eukaryota</taxon>
        <taxon>Viridiplantae</taxon>
        <taxon>Streptophyta</taxon>
        <taxon>Embryophyta</taxon>
        <taxon>Tracheophyta</taxon>
        <taxon>Spermatophyta</taxon>
        <taxon>Magnoliopsida</taxon>
        <taxon>Proteales</taxon>
        <taxon>Nelumbonaceae</taxon>
        <taxon>Nelumbo</taxon>
    </lineage>
</organism>